<dbReference type="Gene3D" id="3.20.20.80">
    <property type="entry name" value="Glycosidases"/>
    <property type="match status" value="1"/>
</dbReference>
<evidence type="ECO:0000256" key="1">
    <source>
        <dbReference type="ARBA" id="ARBA00010838"/>
    </source>
</evidence>
<dbReference type="InterPro" id="IPR017853">
    <property type="entry name" value="GH"/>
</dbReference>
<accession>A0A8S0T273</accession>
<keyword evidence="2" id="KW-0378">Hydrolase</keyword>
<proteinExistence type="inferred from homology"/>
<protein>
    <recommendedName>
        <fullName evidence="7">Beta-glucosidase</fullName>
    </recommendedName>
</protein>
<evidence type="ECO:0000256" key="4">
    <source>
        <dbReference type="RuleBase" id="RU003690"/>
    </source>
</evidence>
<dbReference type="Proteomes" id="UP000594638">
    <property type="component" value="Unassembled WGS sequence"/>
</dbReference>
<dbReference type="PANTHER" id="PTHR10353">
    <property type="entry name" value="GLYCOSYL HYDROLASE"/>
    <property type="match status" value="1"/>
</dbReference>
<dbReference type="AlphaFoldDB" id="A0A8S0T273"/>
<evidence type="ECO:0000256" key="3">
    <source>
        <dbReference type="ARBA" id="ARBA00023295"/>
    </source>
</evidence>
<evidence type="ECO:0008006" key="7">
    <source>
        <dbReference type="Google" id="ProtNLM"/>
    </source>
</evidence>
<dbReference type="Pfam" id="PF00232">
    <property type="entry name" value="Glyco_hydro_1"/>
    <property type="match status" value="1"/>
</dbReference>
<gene>
    <name evidence="5" type="ORF">OLEA9_A119928</name>
</gene>
<dbReference type="InterPro" id="IPR033132">
    <property type="entry name" value="GH_1_N_CS"/>
</dbReference>
<dbReference type="PANTHER" id="PTHR10353:SF27">
    <property type="entry name" value="BETA-GLUCOSIDASE 47"/>
    <property type="match status" value="1"/>
</dbReference>
<dbReference type="FunFam" id="3.20.20.80:FF:000020">
    <property type="entry name" value="Beta-glucosidase 12"/>
    <property type="match status" value="1"/>
</dbReference>
<dbReference type="GO" id="GO:0008422">
    <property type="term" value="F:beta-glucosidase activity"/>
    <property type="evidence" value="ECO:0007669"/>
    <property type="project" value="TreeGrafter"/>
</dbReference>
<dbReference type="GO" id="GO:0005975">
    <property type="term" value="P:carbohydrate metabolic process"/>
    <property type="evidence" value="ECO:0007669"/>
    <property type="project" value="InterPro"/>
</dbReference>
<dbReference type="OrthoDB" id="65569at2759"/>
<name>A0A8S0T273_OLEEU</name>
<comment type="caution">
    <text evidence="5">The sequence shown here is derived from an EMBL/GenBank/DDBJ whole genome shotgun (WGS) entry which is preliminary data.</text>
</comment>
<comment type="similarity">
    <text evidence="1 4">Belongs to the glycosyl hydrolase 1 family.</text>
</comment>
<dbReference type="InterPro" id="IPR001360">
    <property type="entry name" value="Glyco_hydro_1"/>
</dbReference>
<keyword evidence="6" id="KW-1185">Reference proteome</keyword>
<dbReference type="PROSITE" id="PS00653">
    <property type="entry name" value="GLYCOSYL_HYDROL_F1_2"/>
    <property type="match status" value="1"/>
</dbReference>
<evidence type="ECO:0000313" key="6">
    <source>
        <dbReference type="Proteomes" id="UP000594638"/>
    </source>
</evidence>
<dbReference type="PRINTS" id="PR00131">
    <property type="entry name" value="GLHYDRLASE1"/>
</dbReference>
<dbReference type="EMBL" id="CACTIH010005586">
    <property type="protein sequence ID" value="CAA2998275.1"/>
    <property type="molecule type" value="Genomic_DNA"/>
</dbReference>
<dbReference type="Gramene" id="OE9A119928T2">
    <property type="protein sequence ID" value="OE9A119928C2"/>
    <property type="gene ID" value="OE9A119928"/>
</dbReference>
<sequence>MKLPSFFQSVFLFEMLLFMILFSFKLTNSISLKEENSYASVFPNSFLFGTASSSYQYEGAILSDGKGLSNWDIFTHNNGTILDGSNGDIAVDHYHLYRVDIDLMENLGVNSFRFSISWSRILPKGGYGNVNIAGINHYNDLIDRLLHKGIQPFVTLCHYDIPQELEERYGSWLSPEIQNEFEYYADVCFKYFGDRVKYWITINEPNIMAIRGYRTGIYPPSRCSVSFRHCREGDSEKEPLIAAHNMILSHAAAVSIYRTKYQNVQGGSIGIVMNAVWFEPFSDSAEDKSAAERTLSFYMNWFLDPIIHGKYPEEMHNILGSLLPVFVEKELEKLKFGLDFIGINHYTSFYSKDCIYSECGGGLGVSKSEGHSLWTPWKDGKLIGKSTAVDWLYVYPQGMEKIVTYIKDRYNNTPMFICENGLGDANNLDTSVAESLNDVERVEYMENHLDSLAKAIRNGADVRGYFAWSLLDNFEWTSGYTIRFGLHHVDYASLERIPRLSATWYKDFVSDVRGLQKW</sequence>
<evidence type="ECO:0000313" key="5">
    <source>
        <dbReference type="EMBL" id="CAA2998275.1"/>
    </source>
</evidence>
<reference evidence="5 6" key="1">
    <citation type="submission" date="2019-12" db="EMBL/GenBank/DDBJ databases">
        <authorList>
            <person name="Alioto T."/>
            <person name="Alioto T."/>
            <person name="Gomez Garrido J."/>
        </authorList>
    </citation>
    <scope>NUCLEOTIDE SEQUENCE [LARGE SCALE GENOMIC DNA]</scope>
</reference>
<organism evidence="5 6">
    <name type="scientific">Olea europaea subsp. europaea</name>
    <dbReference type="NCBI Taxonomy" id="158383"/>
    <lineage>
        <taxon>Eukaryota</taxon>
        <taxon>Viridiplantae</taxon>
        <taxon>Streptophyta</taxon>
        <taxon>Embryophyta</taxon>
        <taxon>Tracheophyta</taxon>
        <taxon>Spermatophyta</taxon>
        <taxon>Magnoliopsida</taxon>
        <taxon>eudicotyledons</taxon>
        <taxon>Gunneridae</taxon>
        <taxon>Pentapetalae</taxon>
        <taxon>asterids</taxon>
        <taxon>lamiids</taxon>
        <taxon>Lamiales</taxon>
        <taxon>Oleaceae</taxon>
        <taxon>Oleeae</taxon>
        <taxon>Olea</taxon>
    </lineage>
</organism>
<evidence type="ECO:0000256" key="2">
    <source>
        <dbReference type="ARBA" id="ARBA00022801"/>
    </source>
</evidence>
<dbReference type="SUPFAM" id="SSF51445">
    <property type="entry name" value="(Trans)glycosidases"/>
    <property type="match status" value="1"/>
</dbReference>
<keyword evidence="3" id="KW-0326">Glycosidase</keyword>